<keyword evidence="1" id="KW-0812">Transmembrane</keyword>
<dbReference type="AlphaFoldDB" id="A0A5K8A2J1"/>
<organism evidence="2 3">
    <name type="scientific">Desulfosarcina ovata subsp. sediminis</name>
    <dbReference type="NCBI Taxonomy" id="885957"/>
    <lineage>
        <taxon>Bacteria</taxon>
        <taxon>Pseudomonadati</taxon>
        <taxon>Thermodesulfobacteriota</taxon>
        <taxon>Desulfobacteria</taxon>
        <taxon>Desulfobacterales</taxon>
        <taxon>Desulfosarcinaceae</taxon>
        <taxon>Desulfosarcina</taxon>
    </lineage>
</organism>
<dbReference type="RefSeq" id="WP_155326342.1">
    <property type="nucleotide sequence ID" value="NZ_AP021877.1"/>
</dbReference>
<dbReference type="KEGG" id="dov:DSCO28_73290"/>
<gene>
    <name evidence="2" type="ORF">DSCO28_73290</name>
</gene>
<geneLocation type="plasmid" evidence="3">
    <name>do28_1 dna</name>
</geneLocation>
<dbReference type="Proteomes" id="UP000425960">
    <property type="component" value="Plasmid Do28_1"/>
</dbReference>
<feature type="transmembrane region" description="Helical" evidence="1">
    <location>
        <begin position="52"/>
        <end position="72"/>
    </location>
</feature>
<reference evidence="2 3" key="1">
    <citation type="submission" date="2019-11" db="EMBL/GenBank/DDBJ databases">
        <title>Comparative genomics of hydrocarbon-degrading Desulfosarcina strains.</title>
        <authorList>
            <person name="Watanabe M."/>
            <person name="Kojima H."/>
            <person name="Fukui M."/>
        </authorList>
    </citation>
    <scope>NUCLEOTIDE SEQUENCE [LARGE SCALE GENOMIC DNA]</scope>
    <source>
        <strain evidence="2 3">28bB2T</strain>
        <plasmid evidence="3">do28_1 dna</plasmid>
    </source>
</reference>
<feature type="transmembrane region" description="Helical" evidence="1">
    <location>
        <begin position="108"/>
        <end position="131"/>
    </location>
</feature>
<name>A0A5K8A2J1_9BACT</name>
<evidence type="ECO:0000256" key="1">
    <source>
        <dbReference type="SAM" id="Phobius"/>
    </source>
</evidence>
<dbReference type="EMBL" id="AP021877">
    <property type="protein sequence ID" value="BBO86763.1"/>
    <property type="molecule type" value="Genomic_DNA"/>
</dbReference>
<accession>A0A5K8A2J1</accession>
<keyword evidence="1" id="KW-1133">Transmembrane helix</keyword>
<protein>
    <submittedName>
        <fullName evidence="2">Uncharacterized protein</fullName>
    </submittedName>
</protein>
<keyword evidence="1" id="KW-0472">Membrane</keyword>
<feature type="transmembrane region" description="Helical" evidence="1">
    <location>
        <begin position="28"/>
        <end position="46"/>
    </location>
</feature>
<sequence>MSLFDYFIFKTVMEKKEPLKNIQAEFSLIMRLGVWPILLFTIAFFSKKFQPVAFVHLFCFFIYGVFFIFRLIAVQKFPTFQQFLLIFAIPVIIYWAEINIEWYQPYKAVFFFGWIISLPTYAIISAIKAIVRRVKRRKNGEIVIEPEPQIEAPYLSDKKRIAELEKQLASLKNQVGLK</sequence>
<evidence type="ECO:0000313" key="2">
    <source>
        <dbReference type="EMBL" id="BBO86763.1"/>
    </source>
</evidence>
<keyword evidence="2" id="KW-0614">Plasmid</keyword>
<evidence type="ECO:0000313" key="3">
    <source>
        <dbReference type="Proteomes" id="UP000425960"/>
    </source>
</evidence>
<proteinExistence type="predicted"/>
<feature type="transmembrane region" description="Helical" evidence="1">
    <location>
        <begin position="79"/>
        <end position="96"/>
    </location>
</feature>